<dbReference type="Pfam" id="PF14244">
    <property type="entry name" value="Retrotran_gag_3"/>
    <property type="match status" value="1"/>
</dbReference>
<evidence type="ECO:0008006" key="5">
    <source>
        <dbReference type="Google" id="ProtNLM"/>
    </source>
</evidence>
<dbReference type="AlphaFoldDB" id="A0A822ZND9"/>
<dbReference type="Pfam" id="PF03732">
    <property type="entry name" value="Retrotrans_gag"/>
    <property type="match status" value="1"/>
</dbReference>
<evidence type="ECO:0000313" key="4">
    <source>
        <dbReference type="Proteomes" id="UP000607653"/>
    </source>
</evidence>
<sequence>MANNEIRPIVQQQVAITARPEDTPSNPFYLHLNENPSLVLVSPVLSGPNFHSWFKSMRMALLSKNKLGFVDGSILIPSKDDPTYPAWQRCNTMVYSWLVRSLSPSIAKSILWLDNAVDIWKDLHDKFSQGDAIRMSEQQEEIYNFRQNSLSVTDYHTQLKILWDEYVTLRSVPVCPCEPQCSCQALKDVKKAYQNDYSIRFLKGLNDNFATVRSQIFLMDPLPNINKLFSLVLQHERQFNNPMIKLEEPASVFLTQGQ</sequence>
<gene>
    <name evidence="3" type="ORF">HUJ06_004210</name>
</gene>
<dbReference type="InterPro" id="IPR029472">
    <property type="entry name" value="Copia-like_N"/>
</dbReference>
<protein>
    <recommendedName>
        <fullName evidence="5">Retrotransposon Copia-like N-terminal domain-containing protein</fullName>
    </recommendedName>
</protein>
<comment type="caution">
    <text evidence="3">The sequence shown here is derived from an EMBL/GenBank/DDBJ whole genome shotgun (WGS) entry which is preliminary data.</text>
</comment>
<dbReference type="PANTHER" id="PTHR37610">
    <property type="entry name" value="CCHC-TYPE DOMAIN-CONTAINING PROTEIN"/>
    <property type="match status" value="1"/>
</dbReference>
<organism evidence="3 4">
    <name type="scientific">Nelumbo nucifera</name>
    <name type="common">Sacred lotus</name>
    <dbReference type="NCBI Taxonomy" id="4432"/>
    <lineage>
        <taxon>Eukaryota</taxon>
        <taxon>Viridiplantae</taxon>
        <taxon>Streptophyta</taxon>
        <taxon>Embryophyta</taxon>
        <taxon>Tracheophyta</taxon>
        <taxon>Spermatophyta</taxon>
        <taxon>Magnoliopsida</taxon>
        <taxon>Proteales</taxon>
        <taxon>Nelumbonaceae</taxon>
        <taxon>Nelumbo</taxon>
    </lineage>
</organism>
<dbReference type="Proteomes" id="UP000607653">
    <property type="component" value="Unassembled WGS sequence"/>
</dbReference>
<keyword evidence="4" id="KW-1185">Reference proteome</keyword>
<reference evidence="3 4" key="1">
    <citation type="journal article" date="2020" name="Mol. Biol. Evol.">
        <title>Distinct Expression and Methylation Patterns for Genes with Different Fates following a Single Whole-Genome Duplication in Flowering Plants.</title>
        <authorList>
            <person name="Shi T."/>
            <person name="Rahmani R.S."/>
            <person name="Gugger P.F."/>
            <person name="Wang M."/>
            <person name="Li H."/>
            <person name="Zhang Y."/>
            <person name="Li Z."/>
            <person name="Wang Q."/>
            <person name="Van de Peer Y."/>
            <person name="Marchal K."/>
            <person name="Chen J."/>
        </authorList>
    </citation>
    <scope>NUCLEOTIDE SEQUENCE [LARGE SCALE GENOMIC DNA]</scope>
    <source>
        <tissue evidence="3">Leaf</tissue>
    </source>
</reference>
<name>A0A822ZND9_NELNU</name>
<feature type="domain" description="Retrotransposon gag" evidence="1">
    <location>
        <begin position="113"/>
        <end position="167"/>
    </location>
</feature>
<dbReference type="InterPro" id="IPR005162">
    <property type="entry name" value="Retrotrans_gag_dom"/>
</dbReference>
<accession>A0A822ZND9</accession>
<evidence type="ECO:0000259" key="1">
    <source>
        <dbReference type="Pfam" id="PF03732"/>
    </source>
</evidence>
<proteinExistence type="predicted"/>
<evidence type="ECO:0000313" key="3">
    <source>
        <dbReference type="EMBL" id="DAD45980.1"/>
    </source>
</evidence>
<dbReference type="EMBL" id="DUZY01000007">
    <property type="protein sequence ID" value="DAD45980.1"/>
    <property type="molecule type" value="Genomic_DNA"/>
</dbReference>
<evidence type="ECO:0000259" key="2">
    <source>
        <dbReference type="Pfam" id="PF14244"/>
    </source>
</evidence>
<dbReference type="PANTHER" id="PTHR37610:SF55">
    <property type="entry name" value="RETROTRANSPOSON COPIA-LIKE N-TERMINAL DOMAIN-CONTAINING PROTEIN"/>
    <property type="match status" value="1"/>
</dbReference>
<feature type="domain" description="Retrotransposon Copia-like N-terminal" evidence="2">
    <location>
        <begin position="31"/>
        <end position="77"/>
    </location>
</feature>